<dbReference type="EMBL" id="BMJA01000002">
    <property type="protein sequence ID" value="GGA41189.1"/>
    <property type="molecule type" value="Genomic_DNA"/>
</dbReference>
<dbReference type="PROSITE" id="PS50075">
    <property type="entry name" value="CARRIER"/>
    <property type="match status" value="1"/>
</dbReference>
<name>A0ABQ1GCQ7_9GAMM</name>
<organism evidence="4 5">
    <name type="scientific">Dyella nitratireducens</name>
    <dbReference type="NCBI Taxonomy" id="1849580"/>
    <lineage>
        <taxon>Bacteria</taxon>
        <taxon>Pseudomonadati</taxon>
        <taxon>Pseudomonadota</taxon>
        <taxon>Gammaproteobacteria</taxon>
        <taxon>Lysobacterales</taxon>
        <taxon>Rhodanobacteraceae</taxon>
        <taxon>Dyella</taxon>
    </lineage>
</organism>
<reference evidence="5" key="1">
    <citation type="journal article" date="2019" name="Int. J. Syst. Evol. Microbiol.">
        <title>The Global Catalogue of Microorganisms (GCM) 10K type strain sequencing project: providing services to taxonomists for standard genome sequencing and annotation.</title>
        <authorList>
            <consortium name="The Broad Institute Genomics Platform"/>
            <consortium name="The Broad Institute Genome Sequencing Center for Infectious Disease"/>
            <person name="Wu L."/>
            <person name="Ma J."/>
        </authorList>
    </citation>
    <scope>NUCLEOTIDE SEQUENCE [LARGE SCALE GENOMIC DNA]</scope>
    <source>
        <strain evidence="5">CGMCC 1.15439</strain>
    </source>
</reference>
<dbReference type="InterPro" id="IPR009081">
    <property type="entry name" value="PP-bd_ACP"/>
</dbReference>
<dbReference type="Proteomes" id="UP000620046">
    <property type="component" value="Unassembled WGS sequence"/>
</dbReference>
<feature type="domain" description="Carrier" evidence="3">
    <location>
        <begin position="1"/>
        <end position="49"/>
    </location>
</feature>
<protein>
    <recommendedName>
        <fullName evidence="3">Carrier domain-containing protein</fullName>
    </recommendedName>
</protein>
<evidence type="ECO:0000256" key="1">
    <source>
        <dbReference type="ARBA" id="ARBA00022450"/>
    </source>
</evidence>
<evidence type="ECO:0000259" key="3">
    <source>
        <dbReference type="PROSITE" id="PS50075"/>
    </source>
</evidence>
<dbReference type="InterPro" id="IPR006162">
    <property type="entry name" value="Ppantetheine_attach_site"/>
</dbReference>
<accession>A0ABQ1GCQ7</accession>
<dbReference type="Gene3D" id="1.10.1200.10">
    <property type="entry name" value="ACP-like"/>
    <property type="match status" value="1"/>
</dbReference>
<evidence type="ECO:0000256" key="2">
    <source>
        <dbReference type="ARBA" id="ARBA00022553"/>
    </source>
</evidence>
<proteinExistence type="predicted"/>
<dbReference type="InterPro" id="IPR036736">
    <property type="entry name" value="ACP-like_sf"/>
</dbReference>
<dbReference type="Pfam" id="PF00550">
    <property type="entry name" value="PP-binding"/>
    <property type="match status" value="1"/>
</dbReference>
<keyword evidence="2" id="KW-0597">Phosphoprotein</keyword>
<keyword evidence="1" id="KW-0596">Phosphopantetheine</keyword>
<keyword evidence="5" id="KW-1185">Reference proteome</keyword>
<evidence type="ECO:0000313" key="4">
    <source>
        <dbReference type="EMBL" id="GGA41189.1"/>
    </source>
</evidence>
<comment type="caution">
    <text evidence="4">The sequence shown here is derived from an EMBL/GenBank/DDBJ whole genome shotgun (WGS) entry which is preliminary data.</text>
</comment>
<dbReference type="SUPFAM" id="SSF47336">
    <property type="entry name" value="ACP-like"/>
    <property type="match status" value="1"/>
</dbReference>
<gene>
    <name evidence="4" type="ORF">GCM10010981_32990</name>
</gene>
<dbReference type="PROSITE" id="PS00012">
    <property type="entry name" value="PHOSPHOPANTETHEINE"/>
    <property type="match status" value="1"/>
</dbReference>
<sequence>MPVAQVAPATTFESLNVDSMDLIEMVFLVEERAGVSLDGALEDLRVRIA</sequence>
<evidence type="ECO:0000313" key="5">
    <source>
        <dbReference type="Proteomes" id="UP000620046"/>
    </source>
</evidence>